<reference evidence="6 7" key="1">
    <citation type="submission" date="2023-08" db="EMBL/GenBank/DDBJ databases">
        <title>Comparative genomics and taxonomic characterization of three novel marine species of genus Marivirga.</title>
        <authorList>
            <person name="Muhammad N."/>
            <person name="Kim S.-G."/>
        </authorList>
    </citation>
    <scope>NUCLEOTIDE SEQUENCE [LARGE SCALE GENOMIC DNA]</scope>
    <source>
        <strain evidence="6 7">BDSF4-3</strain>
    </source>
</reference>
<dbReference type="SMART" id="SM00191">
    <property type="entry name" value="Int_alpha"/>
    <property type="match status" value="6"/>
</dbReference>
<dbReference type="Pfam" id="PF13517">
    <property type="entry name" value="FG-GAP_3"/>
    <property type="match status" value="3"/>
</dbReference>
<dbReference type="InterPro" id="IPR013517">
    <property type="entry name" value="FG-GAP"/>
</dbReference>
<dbReference type="PANTHER" id="PTHR46580:SF2">
    <property type="entry name" value="MAM DOMAIN-CONTAINING PROTEIN"/>
    <property type="match status" value="1"/>
</dbReference>
<keyword evidence="1" id="KW-0732">Signal</keyword>
<dbReference type="SUPFAM" id="SSF49373">
    <property type="entry name" value="Invasin/intimin cell-adhesion fragments"/>
    <property type="match status" value="5"/>
</dbReference>
<dbReference type="EMBL" id="CP129971">
    <property type="protein sequence ID" value="WMN12979.1"/>
    <property type="molecule type" value="Genomic_DNA"/>
</dbReference>
<dbReference type="PANTHER" id="PTHR46580">
    <property type="entry name" value="SENSOR KINASE-RELATED"/>
    <property type="match status" value="1"/>
</dbReference>
<feature type="domain" description="IPT/TIG" evidence="4">
    <location>
        <begin position="31"/>
        <end position="110"/>
    </location>
</feature>
<dbReference type="SUPFAM" id="SSF69318">
    <property type="entry name" value="Integrin alpha N-terminal domain"/>
    <property type="match status" value="2"/>
</dbReference>
<organism evidence="6 7">
    <name type="scientific">Marivirga salinarum</name>
    <dbReference type="NCBI Taxonomy" id="3059078"/>
    <lineage>
        <taxon>Bacteria</taxon>
        <taxon>Pseudomonadati</taxon>
        <taxon>Bacteroidota</taxon>
        <taxon>Cytophagia</taxon>
        <taxon>Cytophagales</taxon>
        <taxon>Marivirgaceae</taxon>
        <taxon>Marivirga</taxon>
    </lineage>
</organism>
<evidence type="ECO:0000313" key="7">
    <source>
        <dbReference type="Proteomes" id="UP001230496"/>
    </source>
</evidence>
<dbReference type="Pfam" id="PF01833">
    <property type="entry name" value="TIG"/>
    <property type="match status" value="1"/>
</dbReference>
<accession>A0AA51NCX7</accession>
<sequence>MDKLLRLFKLLSIVTAFIFGMSLEISAQNITISNFTPKSGAVGTTVTISGTNFNTTAVNNIVIFGATRATVTAATATELTVTVPTGATYAPVTVLNTETDLIASTNSNFTPTFSPNKSSITATDFETKVDFATGADPFSVAIGDLDGDGKADLVLANFTSNTVSVLRNIGSPGVVDYAEKVDFNTNTNPISVAIGDLDGDGKADLAVANYSSTNVSVLRNTSTIGTINFEPKVDFATGANPHLIAIDDFDGDGKADIAVANRNSTFKVSVLRNTSIPGNISYETKIDFLSGGVPYSIATGDLDGDGKSDLAVANYNSNRVSVLRNESSSGTINFAPKDDFFTGGNPHSVAIGDLDGDGKADLATANYGDATVSVLHNRSTTGDIDFAFREDFPTGPLPISVAIGDLNGDGKADLATANYGSGERTVSVLRNIGAPEDAINYATKVDFTTYTGPVLVAIGDLDGDGKADLAVANRFSDFVSVIRNNPDFIPFVTAYSPADDETGLVEVNTDLILTFNEDIQKGTGNILIKEDGVITQTIPVTDASVTVSGNTVTINPEDFTIGATVNIEMDAGVFKDLTDNNYSGITGPTTWNFVAGLLSQMISFDALGDQTYGDANFDLTATASSGLPVNYTSSDQSVATINGSEVTITGAGTTTITASQEGNSDYKSAPSVEQTFTVNKSSQTITFDALPTKNYDVAAFNLTATASSGLSVNYTSSDQSVATINGSEVTIIGTGTTTITASQEGNSDYKSAPSVEQTFTVNKSSQTITFDALPTKNYGDAAFNLTATASSDLLVEYTSSNLNVATINGSEVTIIGTGTTTITASHPGNANYKAASSVGQSLTVNKGSQTITFESLENRTYGDEAFDLTATSSSALELTFSSSDETVATIEGKTVTIIGAGTATITATQAGNQNYEQATAVEQILTVNKAAQSITFESLEAKTYGDANFDLTATASSGLELTYSSSDETVATIDGNTVSIVGGGTASITANQSGNSNYEAASATEQILTVNKAAQSISITAIEDKLVDAAPFEVVAIVNSGLDLTYSLTGPATISGNTITLDGSEGTVEVTVSQSGNTNYNSTSASISFEVTDPCIDFGAEAINITNVLCNGEANGSFEILATGTEPFLYTMDGTDQESEIFSNLTAGDYDVIVTDGNNCTQTVTVTVKEPAMLTISGEVANSNSTDGNGSISLTANGGTGNLSYEWSNGATSANISELTIGEYTVTVTDENGCSLTEKFTISGVTANGEKLNSQVSIYPNPTSQSIKILHAEAVEIITLYNAQGKLILTQKAKGTESNLQLTQLPIGLYFIQLDNSAEMHRIVKK</sequence>
<proteinExistence type="predicted"/>
<dbReference type="CDD" id="cd00603">
    <property type="entry name" value="IPT_PCSR"/>
    <property type="match status" value="1"/>
</dbReference>
<dbReference type="KEGG" id="msaa:QYS49_35165"/>
<dbReference type="Gene3D" id="2.130.10.130">
    <property type="entry name" value="Integrin alpha, N-terminal"/>
    <property type="match status" value="1"/>
</dbReference>
<dbReference type="InterPro" id="IPR028994">
    <property type="entry name" value="Integrin_alpha_N"/>
</dbReference>
<dbReference type="InterPro" id="IPR014756">
    <property type="entry name" value="Ig_E-set"/>
</dbReference>
<dbReference type="Pfam" id="PF01839">
    <property type="entry name" value="FG-GAP"/>
    <property type="match status" value="1"/>
</dbReference>
<gene>
    <name evidence="6" type="ORF">QYS49_35165</name>
</gene>
<dbReference type="Gene3D" id="2.60.40.10">
    <property type="entry name" value="Immunoglobulins"/>
    <property type="match status" value="1"/>
</dbReference>
<dbReference type="InterPro" id="IPR008964">
    <property type="entry name" value="Invasin/intimin_cell_adhesion"/>
</dbReference>
<dbReference type="Pfam" id="PF18962">
    <property type="entry name" value="Por_Secre_tail"/>
    <property type="match status" value="1"/>
</dbReference>
<keyword evidence="2" id="KW-0677">Repeat</keyword>
<dbReference type="InterPro" id="IPR002909">
    <property type="entry name" value="IPT_dom"/>
</dbReference>
<dbReference type="RefSeq" id="WP_308351407.1">
    <property type="nucleotide sequence ID" value="NZ_CP129971.1"/>
</dbReference>
<dbReference type="NCBIfam" id="TIGR04183">
    <property type="entry name" value="Por_Secre_tail"/>
    <property type="match status" value="1"/>
</dbReference>
<evidence type="ECO:0000256" key="1">
    <source>
        <dbReference type="ARBA" id="ARBA00022729"/>
    </source>
</evidence>
<dbReference type="Gene3D" id="2.60.40.1080">
    <property type="match status" value="5"/>
</dbReference>
<dbReference type="Gene3D" id="2.30.30.100">
    <property type="match status" value="2"/>
</dbReference>
<evidence type="ECO:0000259" key="4">
    <source>
        <dbReference type="Pfam" id="PF01833"/>
    </source>
</evidence>
<dbReference type="Gene3D" id="2.60.40.740">
    <property type="match status" value="1"/>
</dbReference>
<evidence type="ECO:0000259" key="5">
    <source>
        <dbReference type="Pfam" id="PF18962"/>
    </source>
</evidence>
<name>A0AA51NCX7_9BACT</name>
<protein>
    <submittedName>
        <fullName evidence="6">FG-GAP-like repeat-containing protein</fullName>
    </submittedName>
</protein>
<dbReference type="SUPFAM" id="SSF81296">
    <property type="entry name" value="E set domains"/>
    <property type="match status" value="1"/>
</dbReference>
<evidence type="ECO:0000256" key="3">
    <source>
        <dbReference type="ARBA" id="ARBA00023180"/>
    </source>
</evidence>
<evidence type="ECO:0000256" key="2">
    <source>
        <dbReference type="ARBA" id="ARBA00022737"/>
    </source>
</evidence>
<keyword evidence="7" id="KW-1185">Reference proteome</keyword>
<dbReference type="Proteomes" id="UP001230496">
    <property type="component" value="Chromosome"/>
</dbReference>
<dbReference type="InterPro" id="IPR026444">
    <property type="entry name" value="Secre_tail"/>
</dbReference>
<feature type="domain" description="Secretion system C-terminal sorting" evidence="5">
    <location>
        <begin position="1258"/>
        <end position="1319"/>
    </location>
</feature>
<dbReference type="InterPro" id="IPR013519">
    <property type="entry name" value="Int_alpha_beta-p"/>
</dbReference>
<evidence type="ECO:0000313" key="6">
    <source>
        <dbReference type="EMBL" id="WMN12979.1"/>
    </source>
</evidence>
<keyword evidence="3" id="KW-0325">Glycoprotein</keyword>
<dbReference type="InterPro" id="IPR013783">
    <property type="entry name" value="Ig-like_fold"/>
</dbReference>